<evidence type="ECO:0000313" key="8">
    <source>
        <dbReference type="EMBL" id="RWZ50814.1"/>
    </source>
</evidence>
<dbReference type="Proteomes" id="UP000288547">
    <property type="component" value="Unassembled WGS sequence"/>
</dbReference>
<accession>A0A3S4A3Q4</accession>
<evidence type="ECO:0000256" key="1">
    <source>
        <dbReference type="ARBA" id="ARBA00004141"/>
    </source>
</evidence>
<sequence length="214" mass="22452">MKWLNQNVGSLLELTVAHLALAVPAILLSLVIAVPIGWTAQRLRWARDPALALVGVLYAIPSLPLFVLVPVVLGIGIRSSANAIIVLTVYATAIMVRSAADAFSSVPLEARMSATAIGYSTWHRFWSVDLPLAIPVMLAGLRVVVVSTVSLVTVGSVIGIPSLGTLFTDGFQRGIVAEVAAGLIVTVLIALVLDGMCILAGRALTPWARAAEAR</sequence>
<dbReference type="InterPro" id="IPR000515">
    <property type="entry name" value="MetI-like"/>
</dbReference>
<evidence type="ECO:0000256" key="6">
    <source>
        <dbReference type="RuleBase" id="RU363032"/>
    </source>
</evidence>
<keyword evidence="3 6" id="KW-0812">Transmembrane</keyword>
<name>A0A3S4A3Q4_9MICO</name>
<dbReference type="InterPro" id="IPR035906">
    <property type="entry name" value="MetI-like_sf"/>
</dbReference>
<feature type="transmembrane region" description="Helical" evidence="6">
    <location>
        <begin position="16"/>
        <end position="38"/>
    </location>
</feature>
<evidence type="ECO:0000256" key="4">
    <source>
        <dbReference type="ARBA" id="ARBA00022989"/>
    </source>
</evidence>
<feature type="domain" description="ABC transmembrane type-1" evidence="7">
    <location>
        <begin position="15"/>
        <end position="197"/>
    </location>
</feature>
<organism evidence="8 9">
    <name type="scientific">Labedella phragmitis</name>
    <dbReference type="NCBI Taxonomy" id="2498849"/>
    <lineage>
        <taxon>Bacteria</taxon>
        <taxon>Bacillati</taxon>
        <taxon>Actinomycetota</taxon>
        <taxon>Actinomycetes</taxon>
        <taxon>Micrococcales</taxon>
        <taxon>Microbacteriaceae</taxon>
        <taxon>Labedella</taxon>
    </lineage>
</organism>
<dbReference type="PANTHER" id="PTHR30177">
    <property type="entry name" value="GLYCINE BETAINE/L-PROLINE TRANSPORT SYSTEM PERMEASE PROTEIN PROW"/>
    <property type="match status" value="1"/>
</dbReference>
<feature type="transmembrane region" description="Helical" evidence="6">
    <location>
        <begin position="50"/>
        <end position="77"/>
    </location>
</feature>
<dbReference type="Gene3D" id="1.10.3720.10">
    <property type="entry name" value="MetI-like"/>
    <property type="match status" value="1"/>
</dbReference>
<gene>
    <name evidence="8" type="ORF">ELQ90_08190</name>
</gene>
<dbReference type="OrthoDB" id="3233284at2"/>
<evidence type="ECO:0000256" key="5">
    <source>
        <dbReference type="ARBA" id="ARBA00023136"/>
    </source>
</evidence>
<dbReference type="PROSITE" id="PS50928">
    <property type="entry name" value="ABC_TM1"/>
    <property type="match status" value="1"/>
</dbReference>
<comment type="subcellular location">
    <subcellularLocation>
        <location evidence="6">Cell membrane</location>
        <topology evidence="6">Multi-pass membrane protein</topology>
    </subcellularLocation>
    <subcellularLocation>
        <location evidence="1">Membrane</location>
        <topology evidence="1">Multi-pass membrane protein</topology>
    </subcellularLocation>
</comment>
<keyword evidence="4 6" id="KW-1133">Transmembrane helix</keyword>
<feature type="transmembrane region" description="Helical" evidence="6">
    <location>
        <begin position="83"/>
        <end position="103"/>
    </location>
</feature>
<evidence type="ECO:0000313" key="9">
    <source>
        <dbReference type="Proteomes" id="UP000288547"/>
    </source>
</evidence>
<dbReference type="GO" id="GO:0055085">
    <property type="term" value="P:transmembrane transport"/>
    <property type="evidence" value="ECO:0007669"/>
    <property type="project" value="InterPro"/>
</dbReference>
<dbReference type="GO" id="GO:0031460">
    <property type="term" value="P:glycine betaine transport"/>
    <property type="evidence" value="ECO:0007669"/>
    <property type="project" value="TreeGrafter"/>
</dbReference>
<dbReference type="GO" id="GO:0005886">
    <property type="term" value="C:plasma membrane"/>
    <property type="evidence" value="ECO:0007669"/>
    <property type="project" value="UniProtKB-SubCell"/>
</dbReference>
<dbReference type="EMBL" id="RZNB01000003">
    <property type="protein sequence ID" value="RWZ50814.1"/>
    <property type="molecule type" value="Genomic_DNA"/>
</dbReference>
<keyword evidence="5 6" id="KW-0472">Membrane</keyword>
<proteinExistence type="inferred from homology"/>
<dbReference type="CDD" id="cd06261">
    <property type="entry name" value="TM_PBP2"/>
    <property type="match status" value="1"/>
</dbReference>
<evidence type="ECO:0000256" key="3">
    <source>
        <dbReference type="ARBA" id="ARBA00022692"/>
    </source>
</evidence>
<protein>
    <submittedName>
        <fullName evidence="8">ABC transporter permease subunit</fullName>
    </submittedName>
</protein>
<dbReference type="Pfam" id="PF00528">
    <property type="entry name" value="BPD_transp_1"/>
    <property type="match status" value="1"/>
</dbReference>
<feature type="transmembrane region" description="Helical" evidence="6">
    <location>
        <begin position="180"/>
        <end position="204"/>
    </location>
</feature>
<reference evidence="8 9" key="1">
    <citation type="submission" date="2018-12" db="EMBL/GenBank/DDBJ databases">
        <authorList>
            <person name="Li F."/>
        </authorList>
    </citation>
    <scope>NUCLEOTIDE SEQUENCE [LARGE SCALE GENOMIC DNA]</scope>
    <source>
        <strain evidence="8 9">11W25H-1</strain>
    </source>
</reference>
<dbReference type="InterPro" id="IPR051204">
    <property type="entry name" value="ABC_transp_perm/SBD"/>
</dbReference>
<dbReference type="PANTHER" id="PTHR30177:SF4">
    <property type="entry name" value="OSMOPROTECTANT IMPORT PERMEASE PROTEIN OSMW"/>
    <property type="match status" value="1"/>
</dbReference>
<dbReference type="AlphaFoldDB" id="A0A3S4A3Q4"/>
<feature type="transmembrane region" description="Helical" evidence="6">
    <location>
        <begin position="132"/>
        <end position="160"/>
    </location>
</feature>
<comment type="caution">
    <text evidence="8">The sequence shown here is derived from an EMBL/GenBank/DDBJ whole genome shotgun (WGS) entry which is preliminary data.</text>
</comment>
<dbReference type="SUPFAM" id="SSF161098">
    <property type="entry name" value="MetI-like"/>
    <property type="match status" value="1"/>
</dbReference>
<evidence type="ECO:0000259" key="7">
    <source>
        <dbReference type="PROSITE" id="PS50928"/>
    </source>
</evidence>
<keyword evidence="9" id="KW-1185">Reference proteome</keyword>
<dbReference type="RefSeq" id="WP_128494809.1">
    <property type="nucleotide sequence ID" value="NZ_RZNB01000003.1"/>
</dbReference>
<keyword evidence="2 6" id="KW-0813">Transport</keyword>
<evidence type="ECO:0000256" key="2">
    <source>
        <dbReference type="ARBA" id="ARBA00022448"/>
    </source>
</evidence>
<comment type="similarity">
    <text evidence="6">Belongs to the binding-protein-dependent transport system permease family.</text>
</comment>